<evidence type="ECO:0000256" key="4">
    <source>
        <dbReference type="ARBA" id="ARBA00023136"/>
    </source>
</evidence>
<feature type="transmembrane region" description="Helical" evidence="5">
    <location>
        <begin position="308"/>
        <end position="330"/>
    </location>
</feature>
<reference evidence="6 7" key="1">
    <citation type="submission" date="2017-08" db="EMBL/GenBank/DDBJ databases">
        <title>Acidophilic green algal genome provides insights into adaptation to an acidic environment.</title>
        <authorList>
            <person name="Hirooka S."/>
            <person name="Hirose Y."/>
            <person name="Kanesaki Y."/>
            <person name="Higuchi S."/>
            <person name="Fujiwara T."/>
            <person name="Onuma R."/>
            <person name="Era A."/>
            <person name="Ohbayashi R."/>
            <person name="Uzuka A."/>
            <person name="Nozaki H."/>
            <person name="Yoshikawa H."/>
            <person name="Miyagishima S.Y."/>
        </authorList>
    </citation>
    <scope>NUCLEOTIDE SEQUENCE [LARGE SCALE GENOMIC DNA]</scope>
    <source>
        <strain evidence="6 7">NIES-2499</strain>
    </source>
</reference>
<dbReference type="GO" id="GO:0016020">
    <property type="term" value="C:membrane"/>
    <property type="evidence" value="ECO:0007669"/>
    <property type="project" value="UniProtKB-SubCell"/>
</dbReference>
<keyword evidence="7" id="KW-1185">Reference proteome</keyword>
<keyword evidence="3 5" id="KW-1133">Transmembrane helix</keyword>
<comment type="subcellular location">
    <subcellularLocation>
        <location evidence="1">Membrane</location>
        <topology evidence="1">Multi-pass membrane protein</topology>
    </subcellularLocation>
</comment>
<keyword evidence="4 5" id="KW-0472">Membrane</keyword>
<comment type="caution">
    <text evidence="6">The sequence shown here is derived from an EMBL/GenBank/DDBJ whole genome shotgun (WGS) entry which is preliminary data.</text>
</comment>
<evidence type="ECO:0000313" key="6">
    <source>
        <dbReference type="EMBL" id="GAX79390.1"/>
    </source>
</evidence>
<name>A0A250X9E4_9CHLO</name>
<accession>A0A250X9E4</accession>
<dbReference type="Proteomes" id="UP000232323">
    <property type="component" value="Unassembled WGS sequence"/>
</dbReference>
<feature type="transmembrane region" description="Helical" evidence="5">
    <location>
        <begin position="69"/>
        <end position="88"/>
    </location>
</feature>
<feature type="transmembrane region" description="Helical" evidence="5">
    <location>
        <begin position="44"/>
        <end position="63"/>
    </location>
</feature>
<evidence type="ECO:0008006" key="8">
    <source>
        <dbReference type="Google" id="ProtNLM"/>
    </source>
</evidence>
<feature type="transmembrane region" description="Helical" evidence="5">
    <location>
        <begin position="12"/>
        <end position="32"/>
    </location>
</feature>
<dbReference type="OrthoDB" id="417037at2759"/>
<feature type="transmembrane region" description="Helical" evidence="5">
    <location>
        <begin position="269"/>
        <end position="288"/>
    </location>
</feature>
<keyword evidence="2 5" id="KW-0812">Transmembrane</keyword>
<evidence type="ECO:0000256" key="3">
    <source>
        <dbReference type="ARBA" id="ARBA00022989"/>
    </source>
</evidence>
<evidence type="ECO:0000313" key="7">
    <source>
        <dbReference type="Proteomes" id="UP000232323"/>
    </source>
</evidence>
<evidence type="ECO:0000256" key="1">
    <source>
        <dbReference type="ARBA" id="ARBA00004141"/>
    </source>
</evidence>
<feature type="transmembrane region" description="Helical" evidence="5">
    <location>
        <begin position="109"/>
        <end position="129"/>
    </location>
</feature>
<organism evidence="6 7">
    <name type="scientific">Chlamydomonas eustigma</name>
    <dbReference type="NCBI Taxonomy" id="1157962"/>
    <lineage>
        <taxon>Eukaryota</taxon>
        <taxon>Viridiplantae</taxon>
        <taxon>Chlorophyta</taxon>
        <taxon>core chlorophytes</taxon>
        <taxon>Chlorophyceae</taxon>
        <taxon>CS clade</taxon>
        <taxon>Chlamydomonadales</taxon>
        <taxon>Chlamydomonadaceae</taxon>
        <taxon>Chlamydomonas</taxon>
    </lineage>
</organism>
<feature type="transmembrane region" description="Helical" evidence="5">
    <location>
        <begin position="342"/>
        <end position="361"/>
    </location>
</feature>
<dbReference type="EMBL" id="BEGY01000042">
    <property type="protein sequence ID" value="GAX79390.1"/>
    <property type="molecule type" value="Genomic_DNA"/>
</dbReference>
<proteinExistence type="predicted"/>
<sequence length="396" mass="41874">MGTLLPIHTDYRWSLLSAVTYGVIAIAANFVNKGAMLCMPGHPNSVLLLQLITMYITILGLRTCKIVSFPSYSWASLLYLNVAVYNTLKRLTPVLVLVFKASYERKAPGVRETCCVMLIVVGCIIAGAGDLAFSIPGYAAAFICAVFQAAYILLAEDNERRGQVSDQRSGAADCHPSATLKVSDVLSSLKHGSSDSTHKAPTSEGDWMSGVNLKDASVGIHHLDQQTLLGDVMSPSTVIVTHHQLHYGMKAPSNSAKALIPNLSSPSEVLYYASASMLPVLAIATVLAGELGTLGVALSPSCQHTAVLGFGLQLACIAWIETALAGSLVWCTEGNGSLTTSIVGVLKGVVAVVLGLMFMTGPSKEVSMMNLAGIGMVLVGGSWYSSLKCIDYKTRN</sequence>
<gene>
    <name evidence="6" type="ORF">CEUSTIGMA_g6831.t1</name>
</gene>
<feature type="transmembrane region" description="Helical" evidence="5">
    <location>
        <begin position="135"/>
        <end position="154"/>
    </location>
</feature>
<dbReference type="AlphaFoldDB" id="A0A250X9E4"/>
<protein>
    <recommendedName>
        <fullName evidence="8">Sugar phosphate transporter domain-containing protein</fullName>
    </recommendedName>
</protein>
<evidence type="ECO:0000256" key="2">
    <source>
        <dbReference type="ARBA" id="ARBA00022692"/>
    </source>
</evidence>
<evidence type="ECO:0000256" key="5">
    <source>
        <dbReference type="SAM" id="Phobius"/>
    </source>
</evidence>
<dbReference type="PANTHER" id="PTHR11132">
    <property type="entry name" value="SOLUTE CARRIER FAMILY 35"/>
    <property type="match status" value="1"/>
</dbReference>
<feature type="transmembrane region" description="Helical" evidence="5">
    <location>
        <begin position="367"/>
        <end position="387"/>
    </location>
</feature>
<dbReference type="InterPro" id="IPR050186">
    <property type="entry name" value="TPT_transporter"/>
</dbReference>